<dbReference type="Gene3D" id="3.90.550.10">
    <property type="entry name" value="Spore Coat Polysaccharide Biosynthesis Protein SpsA, Chain A"/>
    <property type="match status" value="1"/>
</dbReference>
<dbReference type="InterPro" id="IPR029044">
    <property type="entry name" value="Nucleotide-diphossugar_trans"/>
</dbReference>
<dbReference type="EMBL" id="PGFJ01000002">
    <property type="protein sequence ID" value="PJJ79455.1"/>
    <property type="molecule type" value="Genomic_DNA"/>
</dbReference>
<name>A0A2H9VMB9_9SPHI</name>
<evidence type="ECO:0000259" key="1">
    <source>
        <dbReference type="Pfam" id="PF00535"/>
    </source>
</evidence>
<reference evidence="2 3" key="1">
    <citation type="submission" date="2017-11" db="EMBL/GenBank/DDBJ databases">
        <title>Genomic Encyclopedia of Archaeal and Bacterial Type Strains, Phase II (KMG-II): From Individual Species to Whole Genera.</title>
        <authorList>
            <person name="Goeker M."/>
        </authorList>
    </citation>
    <scope>NUCLEOTIDE SEQUENCE [LARGE SCALE GENOMIC DNA]</scope>
    <source>
        <strain evidence="2 3">DSM 28175</strain>
    </source>
</reference>
<dbReference type="PANTHER" id="PTHR22916:SF3">
    <property type="entry name" value="UDP-GLCNAC:BETAGAL BETA-1,3-N-ACETYLGLUCOSAMINYLTRANSFERASE-LIKE PROTEIN 1"/>
    <property type="match status" value="1"/>
</dbReference>
<keyword evidence="3" id="KW-1185">Reference proteome</keyword>
<accession>A0A2H9VMB9</accession>
<dbReference type="PANTHER" id="PTHR22916">
    <property type="entry name" value="GLYCOSYLTRANSFERASE"/>
    <property type="match status" value="1"/>
</dbReference>
<dbReference type="SUPFAM" id="SSF53448">
    <property type="entry name" value="Nucleotide-diphospho-sugar transferases"/>
    <property type="match status" value="1"/>
</dbReference>
<dbReference type="InterPro" id="IPR001173">
    <property type="entry name" value="Glyco_trans_2-like"/>
</dbReference>
<evidence type="ECO:0000313" key="2">
    <source>
        <dbReference type="EMBL" id="PJJ79455.1"/>
    </source>
</evidence>
<dbReference type="GO" id="GO:0016758">
    <property type="term" value="F:hexosyltransferase activity"/>
    <property type="evidence" value="ECO:0007669"/>
    <property type="project" value="UniProtKB-ARBA"/>
</dbReference>
<organism evidence="2 3">
    <name type="scientific">Mucilaginibacter auburnensis</name>
    <dbReference type="NCBI Taxonomy" id="1457233"/>
    <lineage>
        <taxon>Bacteria</taxon>
        <taxon>Pseudomonadati</taxon>
        <taxon>Bacteroidota</taxon>
        <taxon>Sphingobacteriia</taxon>
        <taxon>Sphingobacteriales</taxon>
        <taxon>Sphingobacteriaceae</taxon>
        <taxon>Mucilaginibacter</taxon>
    </lineage>
</organism>
<dbReference type="AlphaFoldDB" id="A0A2H9VMB9"/>
<dbReference type="RefSeq" id="WP_100341792.1">
    <property type="nucleotide sequence ID" value="NZ_PGFJ01000002.1"/>
</dbReference>
<proteinExistence type="predicted"/>
<evidence type="ECO:0000313" key="3">
    <source>
        <dbReference type="Proteomes" id="UP000242687"/>
    </source>
</evidence>
<dbReference type="Pfam" id="PF00535">
    <property type="entry name" value="Glycos_transf_2"/>
    <property type="match status" value="1"/>
</dbReference>
<dbReference type="Proteomes" id="UP000242687">
    <property type="component" value="Unassembled WGS sequence"/>
</dbReference>
<gene>
    <name evidence="2" type="ORF">CLV57_2589</name>
</gene>
<protein>
    <submittedName>
        <fullName evidence="2">Glycosyl transferase family 2</fullName>
    </submittedName>
</protein>
<keyword evidence="2" id="KW-0808">Transferase</keyword>
<comment type="caution">
    <text evidence="2">The sequence shown here is derived from an EMBL/GenBank/DDBJ whole genome shotgun (WGS) entry which is preliminary data.</text>
</comment>
<dbReference type="OrthoDB" id="597270at2"/>
<feature type="domain" description="Glycosyltransferase 2-like" evidence="1">
    <location>
        <begin position="4"/>
        <end position="127"/>
    </location>
</feature>
<sequence>MDVSIIIPTYNRLWSLPRAVDSCRNTICKTEIIVVDDGSTDGTSDWLKQQQDIVVVSQNNQGQTYAINNGVKLAKGKYMRFLDSDDFLNPEVIDLQFNKAENEAADLVYSGVGSYLEESKVKIPPPEIAPWGDFLEVQLSNRYGSHFLGMLFKTDMVHKAPRRPEFALREDRAFLLEYGLLNPKIAFVNVCAGYWTKHSTQMQGNYSGLKAQVANWQQLTLFKKILSALESSGELTDARKKAACTVLWPLAHWIAIHHLTEAVEVVKWIHQLDPNFQPPEQGMLGKLYKKLGFKNAEKILKLRRSVVNIFR</sequence>